<accession>A0A2M7RI93</accession>
<name>A0A2M7RI93_9BACT</name>
<proteinExistence type="predicted"/>
<sequence>MTIRRAKELFPRAELIPLKKCDDDTEVRIFLKDHPIKSKTIMIMFLDPVTNDTIAGINTPWPPQM</sequence>
<dbReference type="EMBL" id="PFMD01000047">
    <property type="protein sequence ID" value="PIY96475.1"/>
    <property type="molecule type" value="Genomic_DNA"/>
</dbReference>
<dbReference type="AlphaFoldDB" id="A0A2M7RI93"/>
<reference evidence="1 2" key="1">
    <citation type="submission" date="2017-09" db="EMBL/GenBank/DDBJ databases">
        <title>Depth-based differentiation of microbial function through sediment-hosted aquifers and enrichment of novel symbionts in the deep terrestrial subsurface.</title>
        <authorList>
            <person name="Probst A.J."/>
            <person name="Ladd B."/>
            <person name="Jarett J.K."/>
            <person name="Geller-Mcgrath D.E."/>
            <person name="Sieber C.M."/>
            <person name="Emerson J.B."/>
            <person name="Anantharaman K."/>
            <person name="Thomas B.C."/>
            <person name="Malmstrom R."/>
            <person name="Stieglmeier M."/>
            <person name="Klingl A."/>
            <person name="Woyke T."/>
            <person name="Ryan C.M."/>
            <person name="Banfield J.F."/>
        </authorList>
    </citation>
    <scope>NUCLEOTIDE SEQUENCE [LARGE SCALE GENOMIC DNA]</scope>
    <source>
        <strain evidence="1">CG_4_10_14_0_8_um_filter_42_10</strain>
    </source>
</reference>
<dbReference type="Proteomes" id="UP000230779">
    <property type="component" value="Unassembled WGS sequence"/>
</dbReference>
<evidence type="ECO:0000313" key="2">
    <source>
        <dbReference type="Proteomes" id="UP000230779"/>
    </source>
</evidence>
<comment type="caution">
    <text evidence="1">The sequence shown here is derived from an EMBL/GenBank/DDBJ whole genome shotgun (WGS) entry which is preliminary data.</text>
</comment>
<gene>
    <name evidence="1" type="ORF">COY66_04050</name>
</gene>
<protein>
    <submittedName>
        <fullName evidence="1">Uncharacterized protein</fullName>
    </submittedName>
</protein>
<organism evidence="1 2">
    <name type="scientific">Candidatus Kerfeldbacteria bacterium CG_4_10_14_0_8_um_filter_42_10</name>
    <dbReference type="NCBI Taxonomy" id="2014248"/>
    <lineage>
        <taxon>Bacteria</taxon>
        <taxon>Candidatus Kerfeldiibacteriota</taxon>
    </lineage>
</organism>
<evidence type="ECO:0000313" key="1">
    <source>
        <dbReference type="EMBL" id="PIY96475.1"/>
    </source>
</evidence>